<accession>A0A2A4CUQ8</accession>
<gene>
    <name evidence="2" type="ORF">CLN94_01530</name>
</gene>
<sequence>MTKHIIDHNEPKAEGTRVKEFLDIDRKSGVHPAVKELSQRPADRGDTKTKEFLRIERGEEA</sequence>
<reference evidence="2 3" key="1">
    <citation type="submission" date="2017-09" db="EMBL/GenBank/DDBJ databases">
        <title>A multilocus sequence analysis scheme for characterization of bacteria in the genus Thioclava.</title>
        <authorList>
            <person name="Liu Y."/>
            <person name="Shao Z."/>
        </authorList>
    </citation>
    <scope>NUCLEOTIDE SEQUENCE [LARGE SCALE GENOMIC DNA]</scope>
    <source>
        <strain evidence="2 3">CAU 1312</strain>
    </source>
</reference>
<name>A0A2A4CUQ8_9RHOB</name>
<organism evidence="2 3">
    <name type="scientific">Pseudothioclava arenosa</name>
    <dbReference type="NCBI Taxonomy" id="1795308"/>
    <lineage>
        <taxon>Bacteria</taxon>
        <taxon>Pseudomonadati</taxon>
        <taxon>Pseudomonadota</taxon>
        <taxon>Alphaproteobacteria</taxon>
        <taxon>Rhodobacterales</taxon>
        <taxon>Paracoccaceae</taxon>
        <taxon>Pseudothioclava</taxon>
    </lineage>
</organism>
<dbReference type="AlphaFoldDB" id="A0A2A4CUQ8"/>
<comment type="caution">
    <text evidence="2">The sequence shown here is derived from an EMBL/GenBank/DDBJ whole genome shotgun (WGS) entry which is preliminary data.</text>
</comment>
<dbReference type="EMBL" id="NTJD01000001">
    <property type="protein sequence ID" value="PCD78018.1"/>
    <property type="molecule type" value="Genomic_DNA"/>
</dbReference>
<dbReference type="Proteomes" id="UP000243507">
    <property type="component" value="Unassembled WGS sequence"/>
</dbReference>
<dbReference type="OrthoDB" id="7870861at2"/>
<proteinExistence type="predicted"/>
<protein>
    <submittedName>
        <fullName evidence="2">Uncharacterized protein</fullName>
    </submittedName>
</protein>
<evidence type="ECO:0000256" key="1">
    <source>
        <dbReference type="SAM" id="MobiDB-lite"/>
    </source>
</evidence>
<evidence type="ECO:0000313" key="3">
    <source>
        <dbReference type="Proteomes" id="UP000243507"/>
    </source>
</evidence>
<dbReference type="RefSeq" id="WP_096430313.1">
    <property type="nucleotide sequence ID" value="NZ_NTJD01000001.1"/>
</dbReference>
<feature type="region of interest" description="Disordered" evidence="1">
    <location>
        <begin position="32"/>
        <end position="61"/>
    </location>
</feature>
<keyword evidence="3" id="KW-1185">Reference proteome</keyword>
<evidence type="ECO:0000313" key="2">
    <source>
        <dbReference type="EMBL" id="PCD78018.1"/>
    </source>
</evidence>